<dbReference type="SUPFAM" id="SSF52540">
    <property type="entry name" value="P-loop containing nucleoside triphosphate hydrolases"/>
    <property type="match status" value="1"/>
</dbReference>
<proteinExistence type="predicted"/>
<dbReference type="InterPro" id="IPR027417">
    <property type="entry name" value="P-loop_NTPase"/>
</dbReference>
<name>A0ABW0ZV57_9ACTN</name>
<evidence type="ECO:0008006" key="3">
    <source>
        <dbReference type="Google" id="ProtNLM"/>
    </source>
</evidence>
<evidence type="ECO:0000313" key="2">
    <source>
        <dbReference type="Proteomes" id="UP001596074"/>
    </source>
</evidence>
<organism evidence="1 2">
    <name type="scientific">Actinomadura rugatobispora</name>
    <dbReference type="NCBI Taxonomy" id="1994"/>
    <lineage>
        <taxon>Bacteria</taxon>
        <taxon>Bacillati</taxon>
        <taxon>Actinomycetota</taxon>
        <taxon>Actinomycetes</taxon>
        <taxon>Streptosporangiales</taxon>
        <taxon>Thermomonosporaceae</taxon>
        <taxon>Actinomadura</taxon>
    </lineage>
</organism>
<protein>
    <recommendedName>
        <fullName evidence="3">ATP/GTP-binding protein</fullName>
    </recommendedName>
</protein>
<gene>
    <name evidence="1" type="ORF">ACFPZN_06580</name>
</gene>
<dbReference type="Gene3D" id="1.25.40.10">
    <property type="entry name" value="Tetratricopeptide repeat domain"/>
    <property type="match status" value="1"/>
</dbReference>
<dbReference type="EMBL" id="JBHSON010000007">
    <property type="protein sequence ID" value="MFC5745268.1"/>
    <property type="molecule type" value="Genomic_DNA"/>
</dbReference>
<evidence type="ECO:0000313" key="1">
    <source>
        <dbReference type="EMBL" id="MFC5745268.1"/>
    </source>
</evidence>
<dbReference type="Proteomes" id="UP001596074">
    <property type="component" value="Unassembled WGS sequence"/>
</dbReference>
<dbReference type="RefSeq" id="WP_378280893.1">
    <property type="nucleotide sequence ID" value="NZ_JBHSON010000007.1"/>
</dbReference>
<keyword evidence="2" id="KW-1185">Reference proteome</keyword>
<accession>A0ABW0ZV57</accession>
<sequence length="880" mass="98322">MELDRLFDQRRASPITVSEVFVNRKRHIDAFDAAVDRLGDHAHPAATAPPQRRNLLVFYGLGGIGKTSLSKRLEKRFRDGEHENAASRRPVCRINLDDPALTDLETLVIIIRSAVGEHLGHCPAFDLALTVYWQRSHPGLPMRAVLERNSALRRFNGALELPRQLDESLNALLGPVPLAGLARQATGLLVGRIREKIRRDRLLTECPGFAEVLETESPRDMLPFLPALLSWDLAQHHQGEPLQTVVFMDTFERVDGQQRVQGCLEDQFSRLLYLMPNVLFVITGRNRLTWGDGHHGAIHYSGSNYWPVLAVAPPAPFASLQQRLSGLSDDDADGYLRFRLTHEGEPAIPGPIRQKIIDSSGGVPLYLELSAEYFDQLAASGQSPDPEGFGGTFAEMVIRVMRDLTFEERALLRASSMVDRFDAELLRAAVPEVRDAAVERFLARPIVQVEDSGWLQRSVDEYIRDAVREHDPETDDAWSENEWRVAADRMVDDLRARLRGDVKDPTTADPARLIQGFSAAGRLSLRTGKVPDWLYDMAYALRLHHHTGALEAVSSFTVPPGHPLEAFVLTCQGMAQRSLGDREASARLLERAASHPRVSPYARLFIKHRYVKALEEVGRYRDAEELAAEVAAAPSTLRETAEKDLAWISWIRGDGRRLLAWALPNRTSTIGFHRAQALDLLGQFHMLQGDLAAAEQCFHYLIDDPELEEGGVLRDTGWRHLGMVMSLRRPLDAETVLDRALQVNRALEVGVGIAQTHIWRGVARTGTHPAADPHALIVQGEELLNASNGLADRWMVLLARTFLAAVDGTDSEVLEAAQALMDHVREQDCHPGLAEVAARWLEVRGVAGPSPVESEYWLDRSASLDRWESVLRERRDARRA</sequence>
<comment type="caution">
    <text evidence="1">The sequence shown here is derived from an EMBL/GenBank/DDBJ whole genome shotgun (WGS) entry which is preliminary data.</text>
</comment>
<reference evidence="2" key="1">
    <citation type="journal article" date="2019" name="Int. J. Syst. Evol. Microbiol.">
        <title>The Global Catalogue of Microorganisms (GCM) 10K type strain sequencing project: providing services to taxonomists for standard genome sequencing and annotation.</title>
        <authorList>
            <consortium name="The Broad Institute Genomics Platform"/>
            <consortium name="The Broad Institute Genome Sequencing Center for Infectious Disease"/>
            <person name="Wu L."/>
            <person name="Ma J."/>
        </authorList>
    </citation>
    <scope>NUCLEOTIDE SEQUENCE [LARGE SCALE GENOMIC DNA]</scope>
    <source>
        <strain evidence="2">KCTC 42087</strain>
    </source>
</reference>
<dbReference type="InterPro" id="IPR011990">
    <property type="entry name" value="TPR-like_helical_dom_sf"/>
</dbReference>